<dbReference type="EMBL" id="AP027452">
    <property type="protein sequence ID" value="BDY27534.1"/>
    <property type="molecule type" value="Genomic_DNA"/>
</dbReference>
<keyword evidence="1" id="KW-0732">Signal</keyword>
<protein>
    <submittedName>
        <fullName evidence="2">Uncharacterized protein</fullName>
    </submittedName>
</protein>
<organism evidence="2 3">
    <name type="scientific">Mycolicibacterium mageritense</name>
    <name type="common">Mycobacterium mageritense</name>
    <dbReference type="NCBI Taxonomy" id="53462"/>
    <lineage>
        <taxon>Bacteria</taxon>
        <taxon>Bacillati</taxon>
        <taxon>Actinomycetota</taxon>
        <taxon>Actinomycetes</taxon>
        <taxon>Mycobacteriales</taxon>
        <taxon>Mycobacteriaceae</taxon>
        <taxon>Mycolicibacterium</taxon>
    </lineage>
</organism>
<feature type="chain" id="PRO_5042617797" evidence="1">
    <location>
        <begin position="28"/>
        <end position="84"/>
    </location>
</feature>
<evidence type="ECO:0000313" key="3">
    <source>
        <dbReference type="Proteomes" id="UP001241092"/>
    </source>
</evidence>
<evidence type="ECO:0000256" key="1">
    <source>
        <dbReference type="SAM" id="SignalP"/>
    </source>
</evidence>
<name>A0AAI8XJI8_MYCME</name>
<evidence type="ECO:0000313" key="2">
    <source>
        <dbReference type="EMBL" id="BDY27534.1"/>
    </source>
</evidence>
<dbReference type="Proteomes" id="UP001241092">
    <property type="component" value="Chromosome"/>
</dbReference>
<dbReference type="RefSeq" id="WP_286214038.1">
    <property type="nucleotide sequence ID" value="NZ_AP027452.1"/>
</dbReference>
<gene>
    <name evidence="2" type="ORF">hbim_01458</name>
</gene>
<feature type="signal peptide" evidence="1">
    <location>
        <begin position="1"/>
        <end position="27"/>
    </location>
</feature>
<reference evidence="2" key="1">
    <citation type="submission" date="2023-03" db="EMBL/GenBank/DDBJ databases">
        <title>Draft genome sequence of a Mycolicibacterium mageritense strain H4_3_1 isolated from a hybrid biological-inorganic system reactor.</title>
        <authorList>
            <person name="Feng X."/>
            <person name="Kazama D."/>
            <person name="Sato K."/>
            <person name="Kobayashi H."/>
        </authorList>
    </citation>
    <scope>NUCLEOTIDE SEQUENCE</scope>
    <source>
        <strain evidence="2">H4_3_1</strain>
    </source>
</reference>
<accession>A0AAI8XJI8</accession>
<dbReference type="AlphaFoldDB" id="A0AAI8XJI8"/>
<proteinExistence type="predicted"/>
<sequence length="84" mass="8631">MTDTLKLFATAVMISASAILGAAPALAQPDPLPTSPLIGDDNHDGVIDEDESGWDCTTMGNQICGQLAAGPYAWEGASYVGGYN</sequence>